<dbReference type="EMBL" id="MCFJ01000015">
    <property type="protein sequence ID" value="ORY58802.1"/>
    <property type="molecule type" value="Genomic_DNA"/>
</dbReference>
<dbReference type="Proteomes" id="UP000193689">
    <property type="component" value="Unassembled WGS sequence"/>
</dbReference>
<reference evidence="1 2" key="1">
    <citation type="submission" date="2016-07" db="EMBL/GenBank/DDBJ databases">
        <title>Pervasive Adenine N6-methylation of Active Genes in Fungi.</title>
        <authorList>
            <consortium name="DOE Joint Genome Institute"/>
            <person name="Mondo S.J."/>
            <person name="Dannebaum R.O."/>
            <person name="Kuo R.C."/>
            <person name="Labutti K."/>
            <person name="Haridas S."/>
            <person name="Kuo A."/>
            <person name="Salamov A."/>
            <person name="Ahrendt S.R."/>
            <person name="Lipzen A."/>
            <person name="Sullivan W."/>
            <person name="Andreopoulos W.B."/>
            <person name="Clum A."/>
            <person name="Lindquist E."/>
            <person name="Daum C."/>
            <person name="Ramamoorthy G.K."/>
            <person name="Gryganskyi A."/>
            <person name="Culley D."/>
            <person name="Magnuson J.K."/>
            <person name="James T.Y."/>
            <person name="O'Malley M.A."/>
            <person name="Stajich J.E."/>
            <person name="Spatafora J.W."/>
            <person name="Visel A."/>
            <person name="Grigoriev I.V."/>
        </authorList>
    </citation>
    <scope>NUCLEOTIDE SEQUENCE [LARGE SCALE GENOMIC DNA]</scope>
    <source>
        <strain evidence="1 2">CBS 129021</strain>
    </source>
</reference>
<dbReference type="Pfam" id="PF00106">
    <property type="entry name" value="adh_short"/>
    <property type="match status" value="1"/>
</dbReference>
<dbReference type="RefSeq" id="XP_040711614.1">
    <property type="nucleotide sequence ID" value="XM_040863083.1"/>
</dbReference>
<protein>
    <submittedName>
        <fullName evidence="1">Uncharacterized protein</fullName>
    </submittedName>
</protein>
<dbReference type="AlphaFoldDB" id="A0A1Y2DHT0"/>
<accession>A0A1Y2DHT0</accession>
<dbReference type="OrthoDB" id="1933717at2759"/>
<name>A0A1Y2DHT0_9PEZI</name>
<dbReference type="InterPro" id="IPR036291">
    <property type="entry name" value="NAD(P)-bd_dom_sf"/>
</dbReference>
<evidence type="ECO:0000313" key="2">
    <source>
        <dbReference type="Proteomes" id="UP000193689"/>
    </source>
</evidence>
<sequence>MSWRCEPRKRCHNQATAAFPNSTSTEEPLSIDISSDKSIAAAFKQVKDKFGYIDIFINNAELGDDRAARDVRDKSAMGAIDPAICVGFCFDVVEGKRDEQAWPVKVLRKDTVQPW</sequence>
<comment type="caution">
    <text evidence="1">The sequence shown here is derived from an EMBL/GenBank/DDBJ whole genome shotgun (WGS) entry which is preliminary data.</text>
</comment>
<dbReference type="InParanoid" id="A0A1Y2DHT0"/>
<evidence type="ECO:0000313" key="1">
    <source>
        <dbReference type="EMBL" id="ORY58802.1"/>
    </source>
</evidence>
<organism evidence="1 2">
    <name type="scientific">Pseudomassariella vexata</name>
    <dbReference type="NCBI Taxonomy" id="1141098"/>
    <lineage>
        <taxon>Eukaryota</taxon>
        <taxon>Fungi</taxon>
        <taxon>Dikarya</taxon>
        <taxon>Ascomycota</taxon>
        <taxon>Pezizomycotina</taxon>
        <taxon>Sordariomycetes</taxon>
        <taxon>Xylariomycetidae</taxon>
        <taxon>Amphisphaeriales</taxon>
        <taxon>Pseudomassariaceae</taxon>
        <taxon>Pseudomassariella</taxon>
    </lineage>
</organism>
<dbReference type="InterPro" id="IPR002347">
    <property type="entry name" value="SDR_fam"/>
</dbReference>
<dbReference type="SUPFAM" id="SSF51735">
    <property type="entry name" value="NAD(P)-binding Rossmann-fold domains"/>
    <property type="match status" value="1"/>
</dbReference>
<proteinExistence type="predicted"/>
<dbReference type="GeneID" id="63779295"/>
<keyword evidence="2" id="KW-1185">Reference proteome</keyword>
<gene>
    <name evidence="1" type="ORF">BCR38DRAFT_477638</name>
</gene>
<dbReference type="Gene3D" id="3.40.50.720">
    <property type="entry name" value="NAD(P)-binding Rossmann-like Domain"/>
    <property type="match status" value="1"/>
</dbReference>